<dbReference type="PANTHER" id="PTHR22674:SF6">
    <property type="entry name" value="NTPASE KAP FAMILY P-LOOP DOMAIN-CONTAINING PROTEIN 1"/>
    <property type="match status" value="1"/>
</dbReference>
<dbReference type="InterPro" id="IPR011646">
    <property type="entry name" value="KAP_P-loop"/>
</dbReference>
<dbReference type="PANTHER" id="PTHR22674">
    <property type="entry name" value="NTPASE, KAP FAMILY P-LOOP DOMAIN-CONTAINING 1"/>
    <property type="match status" value="1"/>
</dbReference>
<organism evidence="2 3">
    <name type="scientific">Candidatus Dojkabacteria bacterium</name>
    <dbReference type="NCBI Taxonomy" id="2099670"/>
    <lineage>
        <taxon>Bacteria</taxon>
        <taxon>Candidatus Dojkabacteria</taxon>
    </lineage>
</organism>
<dbReference type="Gene3D" id="3.40.50.300">
    <property type="entry name" value="P-loop containing nucleotide triphosphate hydrolases"/>
    <property type="match status" value="1"/>
</dbReference>
<dbReference type="InterPro" id="IPR052754">
    <property type="entry name" value="NTPase_KAP_P-loop"/>
</dbReference>
<reference evidence="2" key="1">
    <citation type="submission" date="2020-04" db="EMBL/GenBank/DDBJ databases">
        <authorList>
            <person name="Zhang T."/>
        </authorList>
    </citation>
    <scope>NUCLEOTIDE SEQUENCE</scope>
    <source>
        <strain evidence="2">HKST-UBA11</strain>
    </source>
</reference>
<evidence type="ECO:0000259" key="1">
    <source>
        <dbReference type="Pfam" id="PF07693"/>
    </source>
</evidence>
<dbReference type="AlphaFoldDB" id="A0A955L8B5"/>
<dbReference type="EMBL" id="JAGQLH010000058">
    <property type="protein sequence ID" value="MCA9385937.1"/>
    <property type="molecule type" value="Genomic_DNA"/>
</dbReference>
<protein>
    <recommendedName>
        <fullName evidence="1">KAP NTPase domain-containing protein</fullName>
    </recommendedName>
</protein>
<dbReference type="Proteomes" id="UP000754563">
    <property type="component" value="Unassembled WGS sequence"/>
</dbReference>
<accession>A0A955L8B5</accession>
<feature type="domain" description="KAP NTPase" evidence="1">
    <location>
        <begin position="17"/>
        <end position="172"/>
    </location>
</feature>
<evidence type="ECO:0000313" key="3">
    <source>
        <dbReference type="Proteomes" id="UP000754563"/>
    </source>
</evidence>
<comment type="caution">
    <text evidence="2">The sequence shown here is derived from an EMBL/GenBank/DDBJ whole genome shotgun (WGS) entry which is preliminary data.</text>
</comment>
<feature type="non-terminal residue" evidence="2">
    <location>
        <position position="1"/>
    </location>
</feature>
<sequence length="586" mass="68746">FENFLLGLSDFFTKKYLATQKSITELKREIKEELSNRNKKIIITVDDIDRLNQSEIKQIFRLIRINGDFPNTIYLIAFDRKIVEENLEEQIGVSGKDYLNKIVQVHFDVPFVKPSKISTFLFKELDRILGILPEGAQKYFGKDDSYWTNVYHSGFKDFFKNIRDVKRFASSLGFNISQMYQGNVMEVNPIDFIAIEAIRVFAPDFYSFMCDKNPLFTSTDRTGQNTRDDNPRKEEIEKGLRALPSETKKIVLKLLKRLFPQVDGIFRYGYSTFGHEWQSSWSNSLRICSTNNFDSYFTLIPGGDEDELSQFEIEEILNKADSVDGFEQILREYIEKKKIRKVLQRMQDFTDDQSRISQEHANNVVQALFNISDDLPEEKVGMWDFGIDMDLMRIIYQLFKREEDKNKNFKVLKKAITLSKGLFGPVQGISLESSRKKEGKGSDEFVVPEDKIEELQRLCLEKINGTDINDLLKNKNLLYILYRWKEWDNKDNVKVFIEKIENDNQKLISLVVKFISESRSQRIGEYGVKILKKFDYNSLANFLDLDLVKTKLEEIKIQNSLEYRKDKETIDLFLNNFDKKDKSELD</sequence>
<name>A0A955L8B5_9BACT</name>
<reference evidence="2" key="2">
    <citation type="journal article" date="2021" name="Microbiome">
        <title>Successional dynamics and alternative stable states in a saline activated sludge microbial community over 9 years.</title>
        <authorList>
            <person name="Wang Y."/>
            <person name="Ye J."/>
            <person name="Ju F."/>
            <person name="Liu L."/>
            <person name="Boyd J.A."/>
            <person name="Deng Y."/>
            <person name="Parks D.H."/>
            <person name="Jiang X."/>
            <person name="Yin X."/>
            <person name="Woodcroft B.J."/>
            <person name="Tyson G.W."/>
            <person name="Hugenholtz P."/>
            <person name="Polz M.F."/>
            <person name="Zhang T."/>
        </authorList>
    </citation>
    <scope>NUCLEOTIDE SEQUENCE</scope>
    <source>
        <strain evidence="2">HKST-UBA11</strain>
    </source>
</reference>
<dbReference type="InterPro" id="IPR027417">
    <property type="entry name" value="P-loop_NTPase"/>
</dbReference>
<evidence type="ECO:0000313" key="2">
    <source>
        <dbReference type="EMBL" id="MCA9385937.1"/>
    </source>
</evidence>
<dbReference type="Pfam" id="PF07693">
    <property type="entry name" value="KAP_NTPase"/>
    <property type="match status" value="1"/>
</dbReference>
<proteinExistence type="predicted"/>
<gene>
    <name evidence="2" type="ORF">KC717_04790</name>
</gene>